<keyword evidence="5" id="KW-1185">Reference proteome</keyword>
<proteinExistence type="predicted"/>
<dbReference type="OrthoDB" id="9805924at2"/>
<evidence type="ECO:0000259" key="3">
    <source>
        <dbReference type="PROSITE" id="PS51186"/>
    </source>
</evidence>
<dbReference type="Gene3D" id="3.40.630.30">
    <property type="match status" value="1"/>
</dbReference>
<keyword evidence="2" id="KW-0012">Acyltransferase</keyword>
<dbReference type="RefSeq" id="WP_126552010.1">
    <property type="nucleotide sequence ID" value="NZ_BIFS01000001.1"/>
</dbReference>
<gene>
    <name evidence="4" type="ORF">KDK_41130</name>
</gene>
<evidence type="ECO:0000313" key="5">
    <source>
        <dbReference type="Proteomes" id="UP000287188"/>
    </source>
</evidence>
<protein>
    <recommendedName>
        <fullName evidence="3">N-acetyltransferase domain-containing protein</fullName>
    </recommendedName>
</protein>
<dbReference type="InterPro" id="IPR050680">
    <property type="entry name" value="YpeA/RimI_acetyltransf"/>
</dbReference>
<evidence type="ECO:0000313" key="4">
    <source>
        <dbReference type="EMBL" id="GCE20313.1"/>
    </source>
</evidence>
<dbReference type="InterPro" id="IPR016181">
    <property type="entry name" value="Acyl_CoA_acyltransferase"/>
</dbReference>
<dbReference type="Proteomes" id="UP000287188">
    <property type="component" value="Unassembled WGS sequence"/>
</dbReference>
<name>A0A402AMG0_9CHLR</name>
<dbReference type="PANTHER" id="PTHR43420">
    <property type="entry name" value="ACETYLTRANSFERASE"/>
    <property type="match status" value="1"/>
</dbReference>
<sequence>MTEKSPTTALVIRIATPEDIVHIDHLDSFSASPTRDIHRDMHKYFGSVDPSTHELTIIFLVEVENEVVAKAELMIPPHDAAHAVGYVKRVIVHPDHRGKGYARTVIEHIIAYAQEEQKLHAIDLHVWDQNSSAIRLYENLGFELQHRELYYRLSL</sequence>
<evidence type="ECO:0000256" key="1">
    <source>
        <dbReference type="ARBA" id="ARBA00022679"/>
    </source>
</evidence>
<dbReference type="CDD" id="cd04301">
    <property type="entry name" value="NAT_SF"/>
    <property type="match status" value="1"/>
</dbReference>
<accession>A0A402AMG0</accession>
<keyword evidence="1" id="KW-0808">Transferase</keyword>
<dbReference type="InterPro" id="IPR000182">
    <property type="entry name" value="GNAT_dom"/>
</dbReference>
<evidence type="ECO:0000256" key="2">
    <source>
        <dbReference type="ARBA" id="ARBA00023315"/>
    </source>
</evidence>
<reference evidence="5" key="1">
    <citation type="submission" date="2018-12" db="EMBL/GenBank/DDBJ databases">
        <title>Tengunoibacter tsumagoiensis gen. nov., sp. nov., Dictyobacter kobayashii sp. nov., D. alpinus sp. nov., and D. joshuensis sp. nov. and description of Dictyobacteraceae fam. nov. within the order Ktedonobacterales isolated from Tengu-no-mugimeshi.</title>
        <authorList>
            <person name="Wang C.M."/>
            <person name="Zheng Y."/>
            <person name="Sakai Y."/>
            <person name="Toyoda A."/>
            <person name="Minakuchi Y."/>
            <person name="Abe K."/>
            <person name="Yokota A."/>
            <person name="Yabe S."/>
        </authorList>
    </citation>
    <scope>NUCLEOTIDE SEQUENCE [LARGE SCALE GENOMIC DNA]</scope>
    <source>
        <strain evidence="5">Uno11</strain>
    </source>
</reference>
<dbReference type="SUPFAM" id="SSF55729">
    <property type="entry name" value="Acyl-CoA N-acyltransferases (Nat)"/>
    <property type="match status" value="1"/>
</dbReference>
<dbReference type="GO" id="GO:0016747">
    <property type="term" value="F:acyltransferase activity, transferring groups other than amino-acyl groups"/>
    <property type="evidence" value="ECO:0007669"/>
    <property type="project" value="InterPro"/>
</dbReference>
<dbReference type="AlphaFoldDB" id="A0A402AMG0"/>
<dbReference type="Pfam" id="PF00583">
    <property type="entry name" value="Acetyltransf_1"/>
    <property type="match status" value="1"/>
</dbReference>
<dbReference type="EMBL" id="BIFS01000001">
    <property type="protein sequence ID" value="GCE20313.1"/>
    <property type="molecule type" value="Genomic_DNA"/>
</dbReference>
<comment type="caution">
    <text evidence="4">The sequence shown here is derived from an EMBL/GenBank/DDBJ whole genome shotgun (WGS) entry which is preliminary data.</text>
</comment>
<organism evidence="4 5">
    <name type="scientific">Dictyobacter kobayashii</name>
    <dbReference type="NCBI Taxonomy" id="2014872"/>
    <lineage>
        <taxon>Bacteria</taxon>
        <taxon>Bacillati</taxon>
        <taxon>Chloroflexota</taxon>
        <taxon>Ktedonobacteria</taxon>
        <taxon>Ktedonobacterales</taxon>
        <taxon>Dictyobacteraceae</taxon>
        <taxon>Dictyobacter</taxon>
    </lineage>
</organism>
<feature type="domain" description="N-acetyltransferase" evidence="3">
    <location>
        <begin position="10"/>
        <end position="155"/>
    </location>
</feature>
<dbReference type="PROSITE" id="PS51186">
    <property type="entry name" value="GNAT"/>
    <property type="match status" value="1"/>
</dbReference>